<protein>
    <submittedName>
        <fullName evidence="3">TIR domain-containing protein</fullName>
    </submittedName>
</protein>
<evidence type="ECO:0000256" key="1">
    <source>
        <dbReference type="SAM" id="MobiDB-lite"/>
    </source>
</evidence>
<evidence type="ECO:0000313" key="3">
    <source>
        <dbReference type="EMBL" id="WMW25852.1"/>
    </source>
</evidence>
<feature type="domain" description="Thoeris protein ThsB TIR-like" evidence="2">
    <location>
        <begin position="8"/>
        <end position="108"/>
    </location>
</feature>
<dbReference type="AlphaFoldDB" id="A0AA51ULM1"/>
<feature type="region of interest" description="Disordered" evidence="1">
    <location>
        <begin position="158"/>
        <end position="180"/>
    </location>
</feature>
<organism evidence="3 4">
    <name type="scientific">Methanolobus sediminis</name>
    <dbReference type="NCBI Taxonomy" id="3072978"/>
    <lineage>
        <taxon>Archaea</taxon>
        <taxon>Methanobacteriati</taxon>
        <taxon>Methanobacteriota</taxon>
        <taxon>Stenosarchaea group</taxon>
        <taxon>Methanomicrobia</taxon>
        <taxon>Methanosarcinales</taxon>
        <taxon>Methanosarcinaceae</taxon>
        <taxon>Methanolobus</taxon>
    </lineage>
</organism>
<name>A0AA51ULM1_9EURY</name>
<dbReference type="EMBL" id="CP133592">
    <property type="protein sequence ID" value="WMW25852.1"/>
    <property type="molecule type" value="Genomic_DNA"/>
</dbReference>
<dbReference type="Pfam" id="PF08937">
    <property type="entry name" value="ThsB_TIR"/>
    <property type="match status" value="1"/>
</dbReference>
<dbReference type="KEGG" id="mseb:RE474_03805"/>
<evidence type="ECO:0000259" key="2">
    <source>
        <dbReference type="Pfam" id="PF08937"/>
    </source>
</evidence>
<dbReference type="GeneID" id="84231812"/>
<accession>A0AA51ULM1</accession>
<proteinExistence type="predicted"/>
<gene>
    <name evidence="3" type="ORF">RE474_03805</name>
</gene>
<sequence>MGDKHKVFVSYHHKNDQYYRDEFENILSSSDIAVLRSVQIGDIDDQNLSDERIRQIIRDQYLRDPTVTIVLIGTETWKRKHVDWEIGSSIRNTEKNPRAGLLGILLPSHPDHNTGKFTSGLIPPRLYDNFQCDYAKIYNWTSDPASIKNMIHAAFETRNQNNPDNSRTSFRRNHSGESWC</sequence>
<feature type="compositionally biased region" description="Polar residues" evidence="1">
    <location>
        <begin position="158"/>
        <end position="168"/>
    </location>
</feature>
<dbReference type="InterPro" id="IPR015032">
    <property type="entry name" value="ThsB__TIR-like_domain"/>
</dbReference>
<dbReference type="RefSeq" id="WP_309311654.1">
    <property type="nucleotide sequence ID" value="NZ_CP133592.1"/>
</dbReference>
<dbReference type="Proteomes" id="UP001182908">
    <property type="component" value="Chromosome"/>
</dbReference>
<reference evidence="3 4" key="1">
    <citation type="submission" date="2023-08" db="EMBL/GenBank/DDBJ databases">
        <title>Methanolobus mangrovi sp. nov. and Methanolobus sediminis sp. nov, two novel methylotrophic methanogens isolated from mangrove sediments in China.</title>
        <authorList>
            <person name="Zhou J."/>
        </authorList>
    </citation>
    <scope>NUCLEOTIDE SEQUENCE [LARGE SCALE GENOMIC DNA]</scope>
    <source>
        <strain evidence="3 4">FTZ6</strain>
    </source>
</reference>
<keyword evidence="4" id="KW-1185">Reference proteome</keyword>
<evidence type="ECO:0000313" key="4">
    <source>
        <dbReference type="Proteomes" id="UP001182908"/>
    </source>
</evidence>